<dbReference type="InterPro" id="IPR013525">
    <property type="entry name" value="ABC2_TM"/>
</dbReference>
<dbReference type="PROSITE" id="PS50893">
    <property type="entry name" value="ABC_TRANSPORTER_2"/>
    <property type="match status" value="1"/>
</dbReference>
<dbReference type="Proteomes" id="UP001367676">
    <property type="component" value="Unassembled WGS sequence"/>
</dbReference>
<evidence type="ECO:0000256" key="7">
    <source>
        <dbReference type="SAM" id="Phobius"/>
    </source>
</evidence>
<feature type="transmembrane region" description="Helical" evidence="7">
    <location>
        <begin position="486"/>
        <end position="509"/>
    </location>
</feature>
<dbReference type="GO" id="GO:0140359">
    <property type="term" value="F:ABC-type transporter activity"/>
    <property type="evidence" value="ECO:0007669"/>
    <property type="project" value="InterPro"/>
</dbReference>
<feature type="domain" description="ABC transmembrane type-2" evidence="9">
    <location>
        <begin position="452"/>
        <end position="680"/>
    </location>
</feature>
<evidence type="ECO:0000313" key="11">
    <source>
        <dbReference type="Proteomes" id="UP001367676"/>
    </source>
</evidence>
<keyword evidence="11" id="KW-1185">Reference proteome</keyword>
<evidence type="ECO:0000256" key="6">
    <source>
        <dbReference type="ARBA" id="ARBA00023136"/>
    </source>
</evidence>
<dbReference type="Gene3D" id="3.40.50.300">
    <property type="entry name" value="P-loop containing nucleotide triphosphate hydrolases"/>
    <property type="match status" value="1"/>
</dbReference>
<feature type="transmembrane region" description="Helical" evidence="7">
    <location>
        <begin position="300"/>
        <end position="321"/>
    </location>
</feature>
<proteinExistence type="predicted"/>
<dbReference type="PANTHER" id="PTHR43038:SF3">
    <property type="entry name" value="ABC TRANSPORTER G FAMILY MEMBER 20 ISOFORM X1"/>
    <property type="match status" value="1"/>
</dbReference>
<dbReference type="AlphaFoldDB" id="A0AAN9T9F2"/>
<feature type="domain" description="ABC transporter" evidence="8">
    <location>
        <begin position="16"/>
        <end position="238"/>
    </location>
</feature>
<accession>A0AAN9T9F2</accession>
<name>A0AAN9T9F2_9HEMI</name>
<dbReference type="GO" id="GO:0016887">
    <property type="term" value="F:ATP hydrolysis activity"/>
    <property type="evidence" value="ECO:0007669"/>
    <property type="project" value="InterPro"/>
</dbReference>
<dbReference type="InterPro" id="IPR047817">
    <property type="entry name" value="ABC2_TM_bact-type"/>
</dbReference>
<keyword evidence="4" id="KW-0067">ATP-binding</keyword>
<dbReference type="Pfam" id="PF12698">
    <property type="entry name" value="ABC2_membrane_3"/>
    <property type="match status" value="1"/>
</dbReference>
<evidence type="ECO:0000313" key="10">
    <source>
        <dbReference type="EMBL" id="KAK7574524.1"/>
    </source>
</evidence>
<dbReference type="PANTHER" id="PTHR43038">
    <property type="entry name" value="ATP-BINDING CASSETTE, SUB-FAMILY H, MEMBER 1"/>
    <property type="match status" value="1"/>
</dbReference>
<evidence type="ECO:0000256" key="2">
    <source>
        <dbReference type="ARBA" id="ARBA00022692"/>
    </source>
</evidence>
<dbReference type="PROSITE" id="PS51012">
    <property type="entry name" value="ABC_TM2"/>
    <property type="match status" value="1"/>
</dbReference>
<protein>
    <recommendedName>
        <fullName evidence="12">ABC transporter domain-containing protein</fullName>
    </recommendedName>
</protein>
<evidence type="ECO:0000259" key="8">
    <source>
        <dbReference type="PROSITE" id="PS50893"/>
    </source>
</evidence>
<reference evidence="10 11" key="1">
    <citation type="submission" date="2024-03" db="EMBL/GenBank/DDBJ databases">
        <title>Adaptation during the transition from Ophiocordyceps entomopathogen to insect associate is accompanied by gene loss and intensified selection.</title>
        <authorList>
            <person name="Ward C.M."/>
            <person name="Onetto C.A."/>
            <person name="Borneman A.R."/>
        </authorList>
    </citation>
    <scope>NUCLEOTIDE SEQUENCE [LARGE SCALE GENOMIC DNA]</scope>
    <source>
        <strain evidence="10">AWRI1</strain>
        <tissue evidence="10">Single Adult Female</tissue>
    </source>
</reference>
<gene>
    <name evidence="10" type="ORF">V9T40_011715</name>
</gene>
<dbReference type="InterPro" id="IPR003439">
    <property type="entry name" value="ABC_transporter-like_ATP-bd"/>
</dbReference>
<evidence type="ECO:0000256" key="3">
    <source>
        <dbReference type="ARBA" id="ARBA00022741"/>
    </source>
</evidence>
<keyword evidence="2 7" id="KW-0812">Transmembrane</keyword>
<dbReference type="Pfam" id="PF00005">
    <property type="entry name" value="ABC_tran"/>
    <property type="match status" value="1"/>
</dbReference>
<evidence type="ECO:0000256" key="4">
    <source>
        <dbReference type="ARBA" id="ARBA00022840"/>
    </source>
</evidence>
<dbReference type="SUPFAM" id="SSF52540">
    <property type="entry name" value="P-loop containing nucleoside triphosphate hydrolases"/>
    <property type="match status" value="1"/>
</dbReference>
<organism evidence="10 11">
    <name type="scientific">Parthenolecanium corni</name>
    <dbReference type="NCBI Taxonomy" id="536013"/>
    <lineage>
        <taxon>Eukaryota</taxon>
        <taxon>Metazoa</taxon>
        <taxon>Ecdysozoa</taxon>
        <taxon>Arthropoda</taxon>
        <taxon>Hexapoda</taxon>
        <taxon>Insecta</taxon>
        <taxon>Pterygota</taxon>
        <taxon>Neoptera</taxon>
        <taxon>Paraneoptera</taxon>
        <taxon>Hemiptera</taxon>
        <taxon>Sternorrhyncha</taxon>
        <taxon>Coccoidea</taxon>
        <taxon>Coccidae</taxon>
        <taxon>Parthenolecanium</taxon>
    </lineage>
</organism>
<dbReference type="InterPro" id="IPR027417">
    <property type="entry name" value="P-loop_NTPase"/>
</dbReference>
<feature type="transmembrane region" description="Helical" evidence="7">
    <location>
        <begin position="598"/>
        <end position="617"/>
    </location>
</feature>
<feature type="transmembrane region" description="Helical" evidence="7">
    <location>
        <begin position="564"/>
        <end position="586"/>
    </location>
</feature>
<dbReference type="CDD" id="cd03230">
    <property type="entry name" value="ABC_DR_subfamily_A"/>
    <property type="match status" value="1"/>
</dbReference>
<keyword evidence="6 7" id="KW-0472">Membrane</keyword>
<feature type="transmembrane region" description="Helical" evidence="7">
    <location>
        <begin position="521"/>
        <end position="544"/>
    </location>
</feature>
<comment type="subcellular location">
    <subcellularLocation>
        <location evidence="1">Membrane</location>
        <topology evidence="1">Multi-pass membrane protein</topology>
    </subcellularLocation>
</comment>
<dbReference type="InterPro" id="IPR003593">
    <property type="entry name" value="AAA+_ATPase"/>
</dbReference>
<evidence type="ECO:0000256" key="5">
    <source>
        <dbReference type="ARBA" id="ARBA00022989"/>
    </source>
</evidence>
<keyword evidence="5 7" id="KW-1133">Transmembrane helix</keyword>
<comment type="caution">
    <text evidence="10">The sequence shown here is derived from an EMBL/GenBank/DDBJ whole genome shotgun (WGS) entry which is preliminary data.</text>
</comment>
<sequence>MDMNVINTTEERPVAVRLRDAYKRFSVSNVILRGLNMTVPEGTVYGLLGPSGCGKTTLLHCIVGRSELDSGEIQVKAKKKANVGYMPQEIALYNEFSIMETMTYYGRLFGLSAAKIEQRTNELLTFLELPAKSSIVGRLSGGQERRVSFAVALLHDPQLLILDEPTVGVDPVLSASIWEHLLQMAANGNKTVIITTHYIEEARQAHTIGLMRNGQLLAEESPAQLMLRYNCSNLEHAFLELSKKQHTSTIGREDENCNIEEYPMPKQKPMVPLQHDTNCSFKRIVAQLMKNFYWMKRNKAIMCFLLLLPVVQCFLFCLCIGRDPHGLKVAVVDEELENGISGCHQLPSTGCNFSLPLSCRYLHQLQRRTYKLIEYTNIESAKIAVKRNKVWGLVYFSSNYTSSLVERIMENKDASELSMELSEVNIWQDMSNQYISNLIRRDVLDGYIEFLQKVFFDCGWPPRLANIPIELGDAVYGNNNPSFSHFTAPAIISLFEFYLPMVFTVGAILMEKMAGLLERSLVAGVSVLEVVLSHMVVQFIVLSMQTTLMMLVLFVLYDNPLKGSLVWILLMLFLTGASGMCYGFMVSVMCDTDTAATFMGLGSFFPLAMLSGMMWPLEGMHWILRSVGWILPITLSTETFRALSARAWTISHPTVYKGFFSSLGWICFFLFVTMLVIKRNNGLRTKK</sequence>
<dbReference type="EMBL" id="JBBCAQ010000037">
    <property type="protein sequence ID" value="KAK7574524.1"/>
    <property type="molecule type" value="Genomic_DNA"/>
</dbReference>
<evidence type="ECO:0000259" key="9">
    <source>
        <dbReference type="PROSITE" id="PS51012"/>
    </source>
</evidence>
<evidence type="ECO:0000256" key="1">
    <source>
        <dbReference type="ARBA" id="ARBA00004141"/>
    </source>
</evidence>
<feature type="transmembrane region" description="Helical" evidence="7">
    <location>
        <begin position="658"/>
        <end position="677"/>
    </location>
</feature>
<dbReference type="GO" id="GO:0016020">
    <property type="term" value="C:membrane"/>
    <property type="evidence" value="ECO:0007669"/>
    <property type="project" value="UniProtKB-SubCell"/>
</dbReference>
<evidence type="ECO:0008006" key="12">
    <source>
        <dbReference type="Google" id="ProtNLM"/>
    </source>
</evidence>
<keyword evidence="3" id="KW-0547">Nucleotide-binding</keyword>
<dbReference type="SMART" id="SM00382">
    <property type="entry name" value="AAA"/>
    <property type="match status" value="1"/>
</dbReference>
<dbReference type="GO" id="GO:0005524">
    <property type="term" value="F:ATP binding"/>
    <property type="evidence" value="ECO:0007669"/>
    <property type="project" value="UniProtKB-KW"/>
</dbReference>